<feature type="repeat" description="WD" evidence="1">
    <location>
        <begin position="521"/>
        <end position="562"/>
    </location>
</feature>
<dbReference type="EMBL" id="AAEW02000017">
    <property type="protein sequence ID" value="EAT14819.1"/>
    <property type="molecule type" value="Genomic_DNA"/>
</dbReference>
<feature type="transmembrane region" description="Helical" evidence="2">
    <location>
        <begin position="267"/>
        <end position="286"/>
    </location>
</feature>
<evidence type="ECO:0000256" key="2">
    <source>
        <dbReference type="SAM" id="Phobius"/>
    </source>
</evidence>
<feature type="transmembrane region" description="Helical" evidence="2">
    <location>
        <begin position="228"/>
        <end position="246"/>
    </location>
</feature>
<feature type="repeat" description="WD" evidence="1">
    <location>
        <begin position="644"/>
        <end position="685"/>
    </location>
</feature>
<dbReference type="InterPro" id="IPR015943">
    <property type="entry name" value="WD40/YVTN_repeat-like_dom_sf"/>
</dbReference>
<name>Q1JX43_DESA6</name>
<dbReference type="Pfam" id="PF13360">
    <property type="entry name" value="PQQ_2"/>
    <property type="match status" value="1"/>
</dbReference>
<reference evidence="5" key="1">
    <citation type="submission" date="2006-05" db="EMBL/GenBank/DDBJ databases">
        <title>Annotation of the draft genome assembly of Desulfuromonas acetoxidans DSM 684.</title>
        <authorList>
            <consortium name="US DOE Joint Genome Institute (JGI-ORNL)"/>
            <person name="Larimer F."/>
            <person name="Land M."/>
            <person name="Hauser L."/>
        </authorList>
    </citation>
    <scope>NUCLEOTIDE SEQUENCE [LARGE SCALE GENOMIC DNA]</scope>
    <source>
        <strain evidence="5">DSM 684</strain>
    </source>
</reference>
<protein>
    <submittedName>
        <fullName evidence="5">WD-40 repeat</fullName>
    </submittedName>
</protein>
<dbReference type="PROSITE" id="PS50082">
    <property type="entry name" value="WD_REPEATS_2"/>
    <property type="match status" value="8"/>
</dbReference>
<reference evidence="5" key="2">
    <citation type="submission" date="2006-05" db="EMBL/GenBank/DDBJ databases">
        <title>Sequencing of the draft genome and assembly of Desulfuromonas acetoxidans DSM 684.</title>
        <authorList>
            <consortium name="US DOE Joint Genome Institute (JGI-PGF)"/>
            <person name="Copeland A."/>
            <person name="Lucas S."/>
            <person name="Lapidus A."/>
            <person name="Barry K."/>
            <person name="Detter J.C."/>
            <person name="Glavina del Rio T."/>
            <person name="Hammon N."/>
            <person name="Israni S."/>
            <person name="Dalin E."/>
            <person name="Tice H."/>
            <person name="Bruce D."/>
            <person name="Pitluck S."/>
            <person name="Richardson P."/>
        </authorList>
    </citation>
    <scope>NUCLEOTIDE SEQUENCE [LARGE SCALE GENOMIC DNA]</scope>
    <source>
        <strain evidence="5">DSM 684</strain>
    </source>
</reference>
<dbReference type="Pfam" id="PF00400">
    <property type="entry name" value="WD40"/>
    <property type="match status" value="6"/>
</dbReference>
<keyword evidence="1" id="KW-0853">WD repeat</keyword>
<evidence type="ECO:0000259" key="3">
    <source>
        <dbReference type="Pfam" id="PF08937"/>
    </source>
</evidence>
<feature type="repeat" description="WD" evidence="1">
    <location>
        <begin position="685"/>
        <end position="715"/>
    </location>
</feature>
<dbReference type="InterPro" id="IPR036322">
    <property type="entry name" value="WD40_repeat_dom_sf"/>
</dbReference>
<keyword evidence="2" id="KW-0472">Membrane</keyword>
<feature type="domain" description="Pyrrolo-quinoline quinone repeat" evidence="4">
    <location>
        <begin position="672"/>
        <end position="887"/>
    </location>
</feature>
<dbReference type="InterPro" id="IPR035897">
    <property type="entry name" value="Toll_tir_struct_dom_sf"/>
</dbReference>
<dbReference type="PROSITE" id="PS50294">
    <property type="entry name" value="WD_REPEATS_REGION"/>
    <property type="match status" value="5"/>
</dbReference>
<evidence type="ECO:0000313" key="6">
    <source>
        <dbReference type="Proteomes" id="UP000005695"/>
    </source>
</evidence>
<proteinExistence type="predicted"/>
<dbReference type="CDD" id="cd00200">
    <property type="entry name" value="WD40"/>
    <property type="match status" value="1"/>
</dbReference>
<feature type="repeat" description="WD" evidence="1">
    <location>
        <begin position="360"/>
        <end position="401"/>
    </location>
</feature>
<evidence type="ECO:0000256" key="1">
    <source>
        <dbReference type="PROSITE-ProRule" id="PRU00221"/>
    </source>
</evidence>
<dbReference type="AlphaFoldDB" id="Q1JX43"/>
<dbReference type="SUPFAM" id="SSF50978">
    <property type="entry name" value="WD40 repeat-like"/>
    <property type="match status" value="3"/>
</dbReference>
<keyword evidence="6" id="KW-1185">Reference proteome</keyword>
<dbReference type="Gene3D" id="2.130.10.10">
    <property type="entry name" value="YVTN repeat-like/Quinoprotein amine dehydrogenase"/>
    <property type="match status" value="5"/>
</dbReference>
<feature type="domain" description="Thoeris protein ThsB TIR-like" evidence="3">
    <location>
        <begin position="20"/>
        <end position="134"/>
    </location>
</feature>
<evidence type="ECO:0000313" key="5">
    <source>
        <dbReference type="EMBL" id="EAT14819.1"/>
    </source>
</evidence>
<feature type="repeat" description="WD" evidence="1">
    <location>
        <begin position="480"/>
        <end position="521"/>
    </location>
</feature>
<feature type="repeat" description="WD" evidence="1">
    <location>
        <begin position="736"/>
        <end position="767"/>
    </location>
</feature>
<dbReference type="InterPro" id="IPR015032">
    <property type="entry name" value="ThsB__TIR-like_domain"/>
</dbReference>
<dbReference type="SMART" id="SM00320">
    <property type="entry name" value="WD40"/>
    <property type="match status" value="15"/>
</dbReference>
<dbReference type="PANTHER" id="PTHR19879:SF9">
    <property type="entry name" value="TRANSCRIPTION INITIATION FACTOR TFIID SUBUNIT 5"/>
    <property type="match status" value="1"/>
</dbReference>
<dbReference type="InterPro" id="IPR001680">
    <property type="entry name" value="WD40_rpt"/>
</dbReference>
<dbReference type="PANTHER" id="PTHR19879">
    <property type="entry name" value="TRANSCRIPTION INITIATION FACTOR TFIID"/>
    <property type="match status" value="1"/>
</dbReference>
<dbReference type="Pfam" id="PF08937">
    <property type="entry name" value="ThsB_TIR"/>
    <property type="match status" value="1"/>
</dbReference>
<comment type="caution">
    <text evidence="5">The sequence shown here is derived from an EMBL/GenBank/DDBJ whole genome shotgun (WGS) entry which is preliminary data.</text>
</comment>
<dbReference type="SUPFAM" id="SSF52200">
    <property type="entry name" value="Toll/Interleukin receptor TIR domain"/>
    <property type="match status" value="1"/>
</dbReference>
<accession>Q1JX43</accession>
<dbReference type="Gene3D" id="3.40.50.10140">
    <property type="entry name" value="Toll/interleukin-1 receptor homology (TIR) domain"/>
    <property type="match status" value="1"/>
</dbReference>
<organism evidence="5 6">
    <name type="scientific">Desulfuromonas acetoxidans (strain DSM 684 / 11070)</name>
    <dbReference type="NCBI Taxonomy" id="281689"/>
    <lineage>
        <taxon>Bacteria</taxon>
        <taxon>Pseudomonadati</taxon>
        <taxon>Thermodesulfobacteriota</taxon>
        <taxon>Desulfuromonadia</taxon>
        <taxon>Desulfuromonadales</taxon>
        <taxon>Desulfuromonadaceae</taxon>
        <taxon>Desulfuromonas</taxon>
    </lineage>
</organism>
<dbReference type="InterPro" id="IPR002372">
    <property type="entry name" value="PQQ_rpt_dom"/>
</dbReference>
<gene>
    <name evidence="5" type="ORF">Dace_0958</name>
</gene>
<keyword evidence="2" id="KW-0812">Transmembrane</keyword>
<keyword evidence="2" id="KW-1133">Transmembrane helix</keyword>
<dbReference type="Proteomes" id="UP000005695">
    <property type="component" value="Unassembled WGS sequence"/>
</dbReference>
<feature type="repeat" description="WD" evidence="1">
    <location>
        <begin position="972"/>
        <end position="1005"/>
    </location>
</feature>
<sequence length="1041" mass="115417">MIEGELLPVSKSAENRYLAFISYRHADNAQQGRQWATWLHQAIETYEVPEDLVGTLNQRGEEIPARIYPVFRDEQELPAYADLGSAIVNALDVSQMLVVLCSPRAAQSTYVADEIDYFKRLGRSDAIMAAIIDGEPNVSWDQGKHQAGWTEQDECFPEPLLYEYDEEGQRTQRHAEPIAADFRVLEEGRLVQGWTSPQAYRMHLQHATSLNKSTITERVAAYSEQLDLMVLKIVAGILAIPLRVLTQRDKEYQLALERRRSRRLRQWLAGVALLALIAVIAGVAAFQQRREARQQRDQVLVSQSRFLMDQARQANDQGLFDTALLLGLYALPGQYGGQRPPVTDQHELRRAVARNQKLMQFPHDGVVNCVAYSPDGTLAVSGGEDGQAKVWSTQTGEQRDCFSHDKGVVDVAFSPDGQTLATVAGGAIRLWSITDGTPVPFDSAGYFTTVNFSPDGHLLLSRSLDEAVVWSLDSGEVLYHLAHDNFVQQCRFSPDSRWVVTASFDQTAALWSMEDGSRRQVFHHQAPVNCADFSPDSTRVVTGAHDLTAVIWSVDSGEALHVLRHDNAVMAAQFYPDNQTVVTTGNEEGLFFWSSQTGQEMFHTGIDMGFARQVALGRQGRYVAIRAAGSEVKLLSMAQALTMTLTHGGDIRDLAFAPDETSLLTASEDGTAALWSLKSREHQFFWRHQAPVNQVVVSDDGRWLASASDDNTVRLSSLVTQGKQQVLPLSDRGELIVFSPDSSRLLTVANDGSVCLWSVESSEIEHCFDNELMVKSATFSSDGRMVAFVTNEPSVEIFATDSGERRQTISYECRINSARFSQDSNRLFVACSDGSLVCCNVETGQPFWRWQGPSSVVNAVVVDSGQQIVAACEQGQLAMIALQDGHEQSVWQQGHAIRQMVVCDNEKLMATVDDEDDIVVWSLDQHRAMQTFAGQNSVDALSFSPDGSLLAVSTGWQSLTVYQLLDGGLFYVPAVHATVSSLCFTPDSQWLVTGARDNSVAVWGLFRDDLPSVAQQALPLYRQQLTDSERQHYYLPQQPAD</sequence>
<feature type="repeat" description="WD" evidence="1">
    <location>
        <begin position="562"/>
        <end position="603"/>
    </location>
</feature>
<evidence type="ECO:0000259" key="4">
    <source>
        <dbReference type="Pfam" id="PF13360"/>
    </source>
</evidence>